<accession>A0A853B465</accession>
<evidence type="ECO:0000313" key="2">
    <source>
        <dbReference type="Proteomes" id="UP000549616"/>
    </source>
</evidence>
<sequence length="115" mass="12184">MTVYRHFPTKGDLVLFDHNGRLVAERIAATPAEQPLVHRIGSALIDSVTTLTGGGAELTDDGKFLLARLQLMISTPALRAKDNNYALGAEEDGRTALPGLIAEALTAAFGQGALR</sequence>
<proteinExistence type="predicted"/>
<dbReference type="EMBL" id="JACCFK010000001">
    <property type="protein sequence ID" value="NYI89416.1"/>
    <property type="molecule type" value="Genomic_DNA"/>
</dbReference>
<dbReference type="Gene3D" id="1.10.357.10">
    <property type="entry name" value="Tetracycline Repressor, domain 2"/>
    <property type="match status" value="1"/>
</dbReference>
<protein>
    <recommendedName>
        <fullName evidence="3">TetR family transcriptional regulator</fullName>
    </recommendedName>
</protein>
<reference evidence="1 2" key="1">
    <citation type="submission" date="2020-07" db="EMBL/GenBank/DDBJ databases">
        <title>Sequencing the genomes of 1000 actinobacteria strains.</title>
        <authorList>
            <person name="Klenk H.-P."/>
        </authorList>
    </citation>
    <scope>NUCLEOTIDE SEQUENCE [LARGE SCALE GENOMIC DNA]</scope>
    <source>
        <strain evidence="1 2">DSM 104006</strain>
    </source>
</reference>
<dbReference type="AlphaFoldDB" id="A0A853B465"/>
<comment type="caution">
    <text evidence="1">The sequence shown here is derived from an EMBL/GenBank/DDBJ whole genome shotgun (WGS) entry which is preliminary data.</text>
</comment>
<gene>
    <name evidence="1" type="ORF">HNR02_002739</name>
</gene>
<evidence type="ECO:0008006" key="3">
    <source>
        <dbReference type="Google" id="ProtNLM"/>
    </source>
</evidence>
<name>A0A853B465_9PSEU</name>
<dbReference type="Proteomes" id="UP000549616">
    <property type="component" value="Unassembled WGS sequence"/>
</dbReference>
<organism evidence="1 2">
    <name type="scientific">Amycolatopsis endophytica</name>
    <dbReference type="NCBI Taxonomy" id="860233"/>
    <lineage>
        <taxon>Bacteria</taxon>
        <taxon>Bacillati</taxon>
        <taxon>Actinomycetota</taxon>
        <taxon>Actinomycetes</taxon>
        <taxon>Pseudonocardiales</taxon>
        <taxon>Pseudonocardiaceae</taxon>
        <taxon>Amycolatopsis</taxon>
    </lineage>
</organism>
<evidence type="ECO:0000313" key="1">
    <source>
        <dbReference type="EMBL" id="NYI89416.1"/>
    </source>
</evidence>
<keyword evidence="2" id="KW-1185">Reference proteome</keyword>